<dbReference type="PANTHER" id="PTHR34678:SF4">
    <property type="entry name" value="50S RIBOSOMAL PROTEIN 5, CHLOROPLASTIC"/>
    <property type="match status" value="1"/>
</dbReference>
<reference evidence="1" key="1">
    <citation type="submission" date="2022-02" db="EMBL/GenBank/DDBJ databases">
        <authorList>
            <person name="Henning P.M."/>
            <person name="McCubbin A.G."/>
            <person name="Shore J.S."/>
        </authorList>
    </citation>
    <scope>NUCLEOTIDE SEQUENCE</scope>
    <source>
        <strain evidence="1">F60SS</strain>
        <tissue evidence="1">Leaves</tissue>
    </source>
</reference>
<reference evidence="1" key="2">
    <citation type="journal article" date="2023" name="Plants (Basel)">
        <title>Annotation of the Turnera subulata (Passifloraceae) Draft Genome Reveals the S-Locus Evolved after the Divergence of Turneroideae from Passifloroideae in a Stepwise Manner.</title>
        <authorList>
            <person name="Henning P.M."/>
            <person name="Roalson E.H."/>
            <person name="Mir W."/>
            <person name="McCubbin A.G."/>
            <person name="Shore J.S."/>
        </authorList>
    </citation>
    <scope>NUCLEOTIDE SEQUENCE</scope>
    <source>
        <strain evidence="1">F60SS</strain>
    </source>
</reference>
<organism evidence="1 2">
    <name type="scientific">Turnera subulata</name>
    <dbReference type="NCBI Taxonomy" id="218843"/>
    <lineage>
        <taxon>Eukaryota</taxon>
        <taxon>Viridiplantae</taxon>
        <taxon>Streptophyta</taxon>
        <taxon>Embryophyta</taxon>
        <taxon>Tracheophyta</taxon>
        <taxon>Spermatophyta</taxon>
        <taxon>Magnoliopsida</taxon>
        <taxon>eudicotyledons</taxon>
        <taxon>Gunneridae</taxon>
        <taxon>Pentapetalae</taxon>
        <taxon>rosids</taxon>
        <taxon>fabids</taxon>
        <taxon>Malpighiales</taxon>
        <taxon>Passifloraceae</taxon>
        <taxon>Turnera</taxon>
    </lineage>
</organism>
<comment type="caution">
    <text evidence="1">The sequence shown here is derived from an EMBL/GenBank/DDBJ whole genome shotgun (WGS) entry which is preliminary data.</text>
</comment>
<name>A0A9Q0GFY3_9ROSI</name>
<gene>
    <name evidence="1" type="ORF">Tsubulata_023529</name>
</gene>
<sequence>MGFLLRSAPVTSACSCFASISLNRSISASPCKRRLQFQFLKPPKSVDGLRCCSPVTDTVRVRAASLLFGEDGPLWLSLDDEEEEEEEEDEEDALLEQLEYLGLEPQLQLKLQHRMRLKLGKGERLRRKKLFRRRRMRKKKGPTKPNPNVPPFPDRDAWFLLATIEDLDITSCLNPSILGILVLHEHVIQKAAMSKAEDKCGQWFDFGLVFGLLPVVLEYKVDLVQISSSRKFTDHSSSFFSRCWKYPRKILTT</sequence>
<dbReference type="GO" id="GO:0009535">
    <property type="term" value="C:chloroplast thylakoid membrane"/>
    <property type="evidence" value="ECO:0007669"/>
    <property type="project" value="TreeGrafter"/>
</dbReference>
<dbReference type="GO" id="GO:0032544">
    <property type="term" value="P:plastid translation"/>
    <property type="evidence" value="ECO:0007669"/>
    <property type="project" value="TreeGrafter"/>
</dbReference>
<proteinExistence type="predicted"/>
<accession>A0A9Q0GFY3</accession>
<dbReference type="EMBL" id="JAKUCV010001000">
    <property type="protein sequence ID" value="KAJ4848107.1"/>
    <property type="molecule type" value="Genomic_DNA"/>
</dbReference>
<evidence type="ECO:0000313" key="1">
    <source>
        <dbReference type="EMBL" id="KAJ4848107.1"/>
    </source>
</evidence>
<evidence type="ECO:0000313" key="2">
    <source>
        <dbReference type="Proteomes" id="UP001141552"/>
    </source>
</evidence>
<keyword evidence="2" id="KW-1185">Reference proteome</keyword>
<dbReference type="AlphaFoldDB" id="A0A9Q0GFY3"/>
<dbReference type="InterPro" id="IPR040307">
    <property type="entry name" value="Ribosomal_cL37"/>
</dbReference>
<protein>
    <submittedName>
        <fullName evidence="1">Uncharacterized protein</fullName>
    </submittedName>
</protein>
<dbReference type="Proteomes" id="UP001141552">
    <property type="component" value="Unassembled WGS sequence"/>
</dbReference>
<dbReference type="PANTHER" id="PTHR34678">
    <property type="entry name" value="50S RIBOSOMAL PROTEIN 5, CHLOROPLASTIC"/>
    <property type="match status" value="1"/>
</dbReference>